<protein>
    <recommendedName>
        <fullName evidence="2">Protein kinase domain-containing protein</fullName>
    </recommendedName>
</protein>
<organism evidence="3 4">
    <name type="scientific">Candidatus Contendibacter odensensis</name>
    <dbReference type="NCBI Taxonomy" id="1400860"/>
    <lineage>
        <taxon>Bacteria</taxon>
        <taxon>Pseudomonadati</taxon>
        <taxon>Pseudomonadota</taxon>
        <taxon>Gammaproteobacteria</taxon>
        <taxon>Candidatus Competibacteraceae</taxon>
        <taxon>Candidatus Contendibacter</taxon>
    </lineage>
</organism>
<evidence type="ECO:0000313" key="4">
    <source>
        <dbReference type="Proteomes" id="UP000229278"/>
    </source>
</evidence>
<comment type="caution">
    <text evidence="3">The sequence shown here is derived from an EMBL/GenBank/DDBJ whole genome shotgun (WGS) entry which is preliminary data.</text>
</comment>
<dbReference type="AlphaFoldDB" id="A0A2G6PGI7"/>
<dbReference type="PROSITE" id="PS50011">
    <property type="entry name" value="PROTEIN_KINASE_DOM"/>
    <property type="match status" value="1"/>
</dbReference>
<keyword evidence="1" id="KW-0472">Membrane</keyword>
<dbReference type="EMBL" id="PDTV01000005">
    <property type="protein sequence ID" value="PIE83360.1"/>
    <property type="molecule type" value="Genomic_DNA"/>
</dbReference>
<reference evidence="3 4" key="1">
    <citation type="submission" date="2017-10" db="EMBL/GenBank/DDBJ databases">
        <title>Novel microbial diversity and functional potential in the marine mammal oral microbiome.</title>
        <authorList>
            <person name="Dudek N.K."/>
            <person name="Sun C.L."/>
            <person name="Burstein D."/>
            <person name="Kantor R.S."/>
            <person name="Aliaga Goltsman D.S."/>
            <person name="Bik E.M."/>
            <person name="Thomas B.C."/>
            <person name="Banfield J.F."/>
            <person name="Relman D.A."/>
        </authorList>
    </citation>
    <scope>NUCLEOTIDE SEQUENCE [LARGE SCALE GENOMIC DNA]</scope>
    <source>
        <strain evidence="3">DOLJORAL78_50_517</strain>
    </source>
</reference>
<dbReference type="InterPro" id="IPR011009">
    <property type="entry name" value="Kinase-like_dom_sf"/>
</dbReference>
<evidence type="ECO:0000256" key="1">
    <source>
        <dbReference type="SAM" id="Phobius"/>
    </source>
</evidence>
<accession>A0A2G6PGI7</accession>
<evidence type="ECO:0000313" key="3">
    <source>
        <dbReference type="EMBL" id="PIE83360.1"/>
    </source>
</evidence>
<keyword evidence="1" id="KW-0812">Transmembrane</keyword>
<sequence>MTRLQSSAGNTVVLGRQLGRGGEGSVYEIAGRPGFVAKIYHQPLNTERILKLEGMVRQTHPSLQEISAWPVDVLHTHVDGAVCGFVMRRLSGYHEIHNLYGPAHRKRIFPHADWSFLVHAARNLSSAFETIHAHNHIIGDVNPGNVVVSTQALIRLIDCDSFQISADNQLFPCNVGVLQFTAPELQERSFYGLKRTPNHDNFGLAVLCFHLLFMGRHPFAGRYRGKGDMPIEQAIKEFRFAFGRFAPIWSMDAPPHSLSMDVLPEAVANLFERAFAPPDPNRGRPTAQQWLKALEKLGANLCVCHQNRDHKYPKEQKNCPWCLLEQEGGTRFFASLVSTSDLTTPHHFDLEGVWKRVLAITPPDRAIAPQPADSEPMEPIPLPASLKRVQRGNWIRMALVVTTLWLAIVMFPLLAWLWLPLALAAWMLIRGNAVRQEYQRRRQVLLAARRERARLQGAWQQRASEQPFLNKRHELNVLYERHKALSAEHRQALQDLETHRYQNQLRTFLEGYFIHTADLVGIHTTDRMVLASYGIETAADIAEDALRSVPGFGHHLGRQRLATLLSWRQKLERGFRYNPNQNVAPAAINMLHRRYAQQQHLIEQELLKGSEVLSQIKADILKQRVSLGNALLRQVMQEAQARADLKVFYPDLYMLLRKWRD</sequence>
<dbReference type="Proteomes" id="UP000229278">
    <property type="component" value="Unassembled WGS sequence"/>
</dbReference>
<feature type="domain" description="Protein kinase" evidence="2">
    <location>
        <begin position="12"/>
        <end position="297"/>
    </location>
</feature>
<dbReference type="Gene3D" id="1.10.510.10">
    <property type="entry name" value="Transferase(Phosphotransferase) domain 1"/>
    <property type="match status" value="1"/>
</dbReference>
<keyword evidence="1" id="KW-1133">Transmembrane helix</keyword>
<dbReference type="GO" id="GO:0004672">
    <property type="term" value="F:protein kinase activity"/>
    <property type="evidence" value="ECO:0007669"/>
    <property type="project" value="InterPro"/>
</dbReference>
<dbReference type="SUPFAM" id="SSF56112">
    <property type="entry name" value="Protein kinase-like (PK-like)"/>
    <property type="match status" value="1"/>
</dbReference>
<feature type="transmembrane region" description="Helical" evidence="1">
    <location>
        <begin position="394"/>
        <end position="411"/>
    </location>
</feature>
<name>A0A2G6PGI7_9GAMM</name>
<dbReference type="GO" id="GO:0005524">
    <property type="term" value="F:ATP binding"/>
    <property type="evidence" value="ECO:0007669"/>
    <property type="project" value="InterPro"/>
</dbReference>
<dbReference type="InterPro" id="IPR000719">
    <property type="entry name" value="Prot_kinase_dom"/>
</dbReference>
<evidence type="ECO:0000259" key="2">
    <source>
        <dbReference type="PROSITE" id="PS50011"/>
    </source>
</evidence>
<proteinExistence type="predicted"/>
<gene>
    <name evidence="3" type="ORF">CSA09_02510</name>
</gene>